<dbReference type="Proteomes" id="UP000662888">
    <property type="component" value="Chromosome"/>
</dbReference>
<accession>A0AA48W9W3</accession>
<reference evidence="1 2" key="1">
    <citation type="submission" date="2020-11" db="EMBL/GenBank/DDBJ databases">
        <authorList>
            <person name="Sun Q."/>
        </authorList>
    </citation>
    <scope>NUCLEOTIDE SEQUENCE [LARGE SCALE GENOMIC DNA]</scope>
    <source>
        <strain evidence="1 2">P8398</strain>
    </source>
</reference>
<name>A0AA48W9W3_9BURK</name>
<evidence type="ECO:0000313" key="1">
    <source>
        <dbReference type="EMBL" id="QPI48021.1"/>
    </source>
</evidence>
<evidence type="ECO:0008006" key="3">
    <source>
        <dbReference type="Google" id="ProtNLM"/>
    </source>
</evidence>
<dbReference type="InterPro" id="IPR023614">
    <property type="entry name" value="Porin_dom_sf"/>
</dbReference>
<dbReference type="RefSeq" id="WP_206087665.1">
    <property type="nucleotide sequence ID" value="NZ_CP065053.1"/>
</dbReference>
<protein>
    <recommendedName>
        <fullName evidence="3">TonB-dependent receptor</fullName>
    </recommendedName>
</protein>
<evidence type="ECO:0000313" key="2">
    <source>
        <dbReference type="Proteomes" id="UP000662888"/>
    </source>
</evidence>
<dbReference type="SUPFAM" id="SSF56935">
    <property type="entry name" value="Porins"/>
    <property type="match status" value="2"/>
</dbReference>
<proteinExistence type="predicted"/>
<sequence length="1125" mass="122349">MRNKQPSRLAQMNTMTNKKLLLIQRRGTVRLLAGALAVACAFPNAGAQALPSAPADAGLRAQMAAPQLWSGRPVGRLDASAKVARILVETDRDGVPADGQSPVRVSVQVLGEDGQPLADDVLLTLEASAGRILLDGAATDALGPQSGDADKVTPGVQLRVKNGKAQFRLLAPAAAQEVLLRVDGGKISTQGVITFVPELRQMLAVGLIEGVISKRTLSAGDLAPARFNDGFEQDITRWSRQFNSGKANASARTAFFVKGTILGSKLLTAAYDSDQQTKEKLQRDINPNEFYPVYGDSATTAFDARSAGRLYVRIDDKKSYVLYGDFSTSEGTMSSVPGPNTGMEARKLGQYQRTATGLRGNWDLGRGNLGGFAFHDNAKQVIEEYRANGSSGPFAVRNNGALTNSERVELIVRDKNQTDLVKQVTPLRRLDDYSFEPFSGRILFKQAVPSLTPEGDPQSIRVTYEVEQGGEDFWVMGVNGEYRLTDSISIGMAAVDDKNPQSPYRLNSVNATVQLAPKTSVVAEFAQSESTSYTANGQVFTTPSGQAGELSSSASGQAARVALSHKSDAFDMRAYWQRADNEFNNTAAGISPGHSDAGVNVSAKFTSTTTVYGSALQSKDQQVVAQRDAVRVGMLWKADPRLTLDFSVQHMKEEGELRNQVGMASNTGVVSNANGLNPSGGFFGFGNTNSAISPVNGSTVTAFAPVGATTTPGTRGTLDANTVAIGAQYKATDSLTLTGVIEHGISDSNQKRYELGAQYQLSERSRAYARYENQTGLASRYALNPAEKSNAFVAGVESTYLPGASIFSEYRLRDSIDTQLADGRDLQLASGARNTWNLSEGLAVSTNAEYLHVFDGRQQKGVALATALDYTANPLWKASVKLEWRRLFDSPGEIGNQSQDQWLNTLSFVRKLDRDWTVLARNYALLARNNDDLSGKPLANSLQERAQLGFAWRPVDHNQFNGLARYEYKNVRDGARIDGDNYAAHIVSTHLDYHPSRPWWSTGRLAAKTSHERNLPQGQQTYSAWMASGRVVYDITENWDIGVLAAYLHSPQNRGSSQYARGVEVGYLVKENLWLSTGYNVSGFRERDLSSADYTSKGWFVRLRFKFDENVFKGKDPDANRALAR</sequence>
<keyword evidence="2" id="KW-1185">Reference proteome</keyword>
<dbReference type="EMBL" id="CP065053">
    <property type="protein sequence ID" value="QPI48021.1"/>
    <property type="molecule type" value="Genomic_DNA"/>
</dbReference>
<dbReference type="Gene3D" id="2.40.160.10">
    <property type="entry name" value="Porin"/>
    <property type="match status" value="1"/>
</dbReference>
<gene>
    <name evidence="1" type="ORF">IV454_20980</name>
</gene>
<organism evidence="1 2">
    <name type="scientific">Massilia antarctica</name>
    <dbReference type="NCBI Taxonomy" id="2765360"/>
    <lineage>
        <taxon>Bacteria</taxon>
        <taxon>Pseudomonadati</taxon>
        <taxon>Pseudomonadota</taxon>
        <taxon>Betaproteobacteria</taxon>
        <taxon>Burkholderiales</taxon>
        <taxon>Oxalobacteraceae</taxon>
        <taxon>Telluria group</taxon>
        <taxon>Massilia</taxon>
    </lineage>
</organism>